<proteinExistence type="predicted"/>
<dbReference type="CDD" id="cd00519">
    <property type="entry name" value="Lipase_3"/>
    <property type="match status" value="1"/>
</dbReference>
<evidence type="ECO:0000259" key="1">
    <source>
        <dbReference type="Pfam" id="PF01764"/>
    </source>
</evidence>
<name>A0A4R6APT0_9RHOB</name>
<dbReference type="AlphaFoldDB" id="A0A4R6APT0"/>
<sequence>MEISPGLAATLADAVYGVREQGNVRRAVARQIGSPEVLEDVFDVSGAAVAGMSGGRLLGAKSGFGMVLRGRGPLEGHMAVVTRGTETQQDWLSNANVAYDTGPGGFPVHAGFSRLYASMKDDVNASMRGKDPSHIHIVGHSLGGAVANLFAAQFKLENRGDVHLYTFGAPRPGHGAFSRFMTSELDATHHRRVYCGADPVPMVPTWPFMHAPIDMPGLRSPHGGSLMSIEAHRIPSYRNALYGYTWREMQAAQGETSFNDTFEYWIGKAQSPSFGMMSSGLIWALGRALRALFRALSVGLVLVGIPTLTAIDRLAGLMFGAAQRSSETEQNLMQVVAGFGRFLGYAAIDGINLSAALLSHIFTSVYQVLARLARGALNAPA</sequence>
<reference evidence="2 3" key="1">
    <citation type="submission" date="2019-03" db="EMBL/GenBank/DDBJ databases">
        <title>Rhodobacteraceae bacterium SM1902, a new member of the family Rhodobacteraceae isolated from Yantai.</title>
        <authorList>
            <person name="Sun Y."/>
        </authorList>
    </citation>
    <scope>NUCLEOTIDE SEQUENCE [LARGE SCALE GENOMIC DNA]</scope>
    <source>
        <strain evidence="2 3">SM1902</strain>
    </source>
</reference>
<keyword evidence="3" id="KW-1185">Reference proteome</keyword>
<dbReference type="OrthoDB" id="5522031at2"/>
<comment type="caution">
    <text evidence="2">The sequence shown here is derived from an EMBL/GenBank/DDBJ whole genome shotgun (WGS) entry which is preliminary data.</text>
</comment>
<dbReference type="SUPFAM" id="SSF53474">
    <property type="entry name" value="alpha/beta-Hydrolases"/>
    <property type="match status" value="1"/>
</dbReference>
<feature type="domain" description="Fungal lipase-type" evidence="1">
    <location>
        <begin position="80"/>
        <end position="206"/>
    </location>
</feature>
<organism evidence="2 3">
    <name type="scientific">Meridianimarinicoccus aquatilis</name>
    <dbReference type="NCBI Taxonomy" id="2552766"/>
    <lineage>
        <taxon>Bacteria</taxon>
        <taxon>Pseudomonadati</taxon>
        <taxon>Pseudomonadota</taxon>
        <taxon>Alphaproteobacteria</taxon>
        <taxon>Rhodobacterales</taxon>
        <taxon>Paracoccaceae</taxon>
        <taxon>Meridianimarinicoccus</taxon>
    </lineage>
</organism>
<dbReference type="InterPro" id="IPR029058">
    <property type="entry name" value="AB_hydrolase_fold"/>
</dbReference>
<dbReference type="InterPro" id="IPR002921">
    <property type="entry name" value="Fungal_lipase-type"/>
</dbReference>
<gene>
    <name evidence="2" type="ORF">E2L05_13975</name>
</gene>
<dbReference type="EMBL" id="SMZO01000035">
    <property type="protein sequence ID" value="TDL86080.1"/>
    <property type="molecule type" value="Genomic_DNA"/>
</dbReference>
<dbReference type="InterPro" id="IPR051218">
    <property type="entry name" value="Sec_MonoDiacylglyc_Lipase"/>
</dbReference>
<dbReference type="RefSeq" id="WP_133343525.1">
    <property type="nucleotide sequence ID" value="NZ_SMZO01000035.1"/>
</dbReference>
<protein>
    <submittedName>
        <fullName evidence="2">Lipase family protein</fullName>
    </submittedName>
</protein>
<dbReference type="Pfam" id="PF01764">
    <property type="entry name" value="Lipase_3"/>
    <property type="match status" value="1"/>
</dbReference>
<dbReference type="PANTHER" id="PTHR45856:SF24">
    <property type="entry name" value="FUNGAL LIPASE-LIKE DOMAIN-CONTAINING PROTEIN"/>
    <property type="match status" value="1"/>
</dbReference>
<dbReference type="Proteomes" id="UP000294562">
    <property type="component" value="Unassembled WGS sequence"/>
</dbReference>
<accession>A0A4R6APT0</accession>
<evidence type="ECO:0000313" key="3">
    <source>
        <dbReference type="Proteomes" id="UP000294562"/>
    </source>
</evidence>
<dbReference type="Gene3D" id="3.40.50.1820">
    <property type="entry name" value="alpha/beta hydrolase"/>
    <property type="match status" value="1"/>
</dbReference>
<dbReference type="PANTHER" id="PTHR45856">
    <property type="entry name" value="ALPHA/BETA-HYDROLASES SUPERFAMILY PROTEIN"/>
    <property type="match status" value="1"/>
</dbReference>
<dbReference type="GO" id="GO:0006629">
    <property type="term" value="P:lipid metabolic process"/>
    <property type="evidence" value="ECO:0007669"/>
    <property type="project" value="InterPro"/>
</dbReference>
<evidence type="ECO:0000313" key="2">
    <source>
        <dbReference type="EMBL" id="TDL86080.1"/>
    </source>
</evidence>